<reference evidence="3" key="1">
    <citation type="submission" date="2016-10" db="EMBL/GenBank/DDBJ databases">
        <authorList>
            <person name="Varghese N."/>
            <person name="Submissions S."/>
        </authorList>
    </citation>
    <scope>NUCLEOTIDE SEQUENCE [LARGE SCALE GENOMIC DNA]</scope>
    <source>
        <strain evidence="3">DSM 22703</strain>
    </source>
</reference>
<dbReference type="EMBL" id="FMXE01000037">
    <property type="protein sequence ID" value="SDA93880.1"/>
    <property type="molecule type" value="Genomic_DNA"/>
</dbReference>
<evidence type="ECO:0000259" key="1">
    <source>
        <dbReference type="PROSITE" id="PS50206"/>
    </source>
</evidence>
<name>A0A1G5ZHB1_9BACT</name>
<dbReference type="PANTHER" id="PTHR43031">
    <property type="entry name" value="FAD-DEPENDENT OXIDOREDUCTASE"/>
    <property type="match status" value="1"/>
</dbReference>
<sequence>MDRLGSLIFLESNCSELRTNFTDFCRLAKTKIGNKKTQGAKTHISYPLILTILRKNKSMQKALLLLSAGIMAFSSCDSKKENTQTATSSELTKVSVINLNPSEFQQKSTSGIVIDVRTAEEIAEGKIAGALELDYFLPSFQSQVEKLSKDEEIYIYCAVGARSREAAEMLIQQGFTKVYHLSGGIQAWAQKGLPIVQE</sequence>
<dbReference type="AlphaFoldDB" id="A0A1G5ZHB1"/>
<dbReference type="GO" id="GO:0016740">
    <property type="term" value="F:transferase activity"/>
    <property type="evidence" value="ECO:0007669"/>
    <property type="project" value="UniProtKB-KW"/>
</dbReference>
<dbReference type="InterPro" id="IPR050229">
    <property type="entry name" value="GlpE_sulfurtransferase"/>
</dbReference>
<dbReference type="Proteomes" id="UP000198756">
    <property type="component" value="Unassembled WGS sequence"/>
</dbReference>
<dbReference type="PANTHER" id="PTHR43031:SF18">
    <property type="entry name" value="RHODANESE-RELATED SULFURTRANSFERASES"/>
    <property type="match status" value="1"/>
</dbReference>
<dbReference type="STRING" id="279824.SAMN03080617_03804"/>
<dbReference type="InterPro" id="IPR001763">
    <property type="entry name" value="Rhodanese-like_dom"/>
</dbReference>
<protein>
    <submittedName>
        <fullName evidence="2">Rhodanese-related sulfurtransferase</fullName>
    </submittedName>
</protein>
<feature type="domain" description="Rhodanese" evidence="1">
    <location>
        <begin position="107"/>
        <end position="197"/>
    </location>
</feature>
<dbReference type="PROSITE" id="PS50206">
    <property type="entry name" value="RHODANESE_3"/>
    <property type="match status" value="1"/>
</dbReference>
<dbReference type="CDD" id="cd00158">
    <property type="entry name" value="RHOD"/>
    <property type="match status" value="1"/>
</dbReference>
<accession>A0A1G5ZHB1</accession>
<dbReference type="InterPro" id="IPR036873">
    <property type="entry name" value="Rhodanese-like_dom_sf"/>
</dbReference>
<dbReference type="Pfam" id="PF00581">
    <property type="entry name" value="Rhodanese"/>
    <property type="match status" value="1"/>
</dbReference>
<evidence type="ECO:0000313" key="3">
    <source>
        <dbReference type="Proteomes" id="UP000198756"/>
    </source>
</evidence>
<gene>
    <name evidence="2" type="ORF">SAMN03080617_03804</name>
</gene>
<organism evidence="2 3">
    <name type="scientific">Algoriphagus alkaliphilus</name>
    <dbReference type="NCBI Taxonomy" id="279824"/>
    <lineage>
        <taxon>Bacteria</taxon>
        <taxon>Pseudomonadati</taxon>
        <taxon>Bacteroidota</taxon>
        <taxon>Cytophagia</taxon>
        <taxon>Cytophagales</taxon>
        <taxon>Cyclobacteriaceae</taxon>
        <taxon>Algoriphagus</taxon>
    </lineage>
</organism>
<keyword evidence="3" id="KW-1185">Reference proteome</keyword>
<dbReference type="SMART" id="SM00450">
    <property type="entry name" value="RHOD"/>
    <property type="match status" value="1"/>
</dbReference>
<dbReference type="SUPFAM" id="SSF52821">
    <property type="entry name" value="Rhodanese/Cell cycle control phosphatase"/>
    <property type="match status" value="1"/>
</dbReference>
<keyword evidence="2" id="KW-0808">Transferase</keyword>
<evidence type="ECO:0000313" key="2">
    <source>
        <dbReference type="EMBL" id="SDA93880.1"/>
    </source>
</evidence>
<dbReference type="Gene3D" id="3.40.250.10">
    <property type="entry name" value="Rhodanese-like domain"/>
    <property type="match status" value="1"/>
</dbReference>
<proteinExistence type="predicted"/>